<dbReference type="Proteomes" id="UP000321393">
    <property type="component" value="Unassembled WGS sequence"/>
</dbReference>
<dbReference type="AlphaFoldDB" id="A0A5A7V339"/>
<dbReference type="OrthoDB" id="1743439at2759"/>
<evidence type="ECO:0000313" key="3">
    <source>
        <dbReference type="Proteomes" id="UP000321393"/>
    </source>
</evidence>
<gene>
    <name evidence="2" type="ORF">E6C27_scaffold542G00560</name>
</gene>
<evidence type="ECO:0000256" key="1">
    <source>
        <dbReference type="SAM" id="MobiDB-lite"/>
    </source>
</evidence>
<name>A0A5A7V339_CUCMM</name>
<comment type="caution">
    <text evidence="2">The sequence shown here is derived from an EMBL/GenBank/DDBJ whole genome shotgun (WGS) entry which is preliminary data.</text>
</comment>
<evidence type="ECO:0008006" key="4">
    <source>
        <dbReference type="Google" id="ProtNLM"/>
    </source>
</evidence>
<evidence type="ECO:0000313" key="2">
    <source>
        <dbReference type="EMBL" id="KAA0060179.1"/>
    </source>
</evidence>
<proteinExistence type="predicted"/>
<accession>A0A5A7V339</accession>
<protein>
    <recommendedName>
        <fullName evidence="4">Gag/pol protein</fullName>
    </recommendedName>
</protein>
<sequence>MDAFMIIGQLKVMFQEQVRQESFNTIKALVNCKLAKGKNLKKREQDQGKGKGKVVVKASKVDAPITPKPRPKEPKSPKEGECYDYKKIGRWKMNYPLYLEELKKSNRSVPSTLGFLVIEVNLSTSSPTFGVLDIGCGAHICGNVQGLRSSTTLAKSEVNLRVENGPRVAALSVGTYDLPLPSGLVLELNNCYFRR</sequence>
<organism evidence="2 3">
    <name type="scientific">Cucumis melo var. makuwa</name>
    <name type="common">Oriental melon</name>
    <dbReference type="NCBI Taxonomy" id="1194695"/>
    <lineage>
        <taxon>Eukaryota</taxon>
        <taxon>Viridiplantae</taxon>
        <taxon>Streptophyta</taxon>
        <taxon>Embryophyta</taxon>
        <taxon>Tracheophyta</taxon>
        <taxon>Spermatophyta</taxon>
        <taxon>Magnoliopsida</taxon>
        <taxon>eudicotyledons</taxon>
        <taxon>Gunneridae</taxon>
        <taxon>Pentapetalae</taxon>
        <taxon>rosids</taxon>
        <taxon>fabids</taxon>
        <taxon>Cucurbitales</taxon>
        <taxon>Cucurbitaceae</taxon>
        <taxon>Benincaseae</taxon>
        <taxon>Cucumis</taxon>
    </lineage>
</organism>
<feature type="region of interest" description="Disordered" evidence="1">
    <location>
        <begin position="40"/>
        <end position="80"/>
    </location>
</feature>
<reference evidence="2 3" key="1">
    <citation type="submission" date="2019-08" db="EMBL/GenBank/DDBJ databases">
        <title>Draft genome sequences of two oriental melons (Cucumis melo L. var makuwa).</title>
        <authorList>
            <person name="Kwon S.-Y."/>
        </authorList>
    </citation>
    <scope>NUCLEOTIDE SEQUENCE [LARGE SCALE GENOMIC DNA]</scope>
    <source>
        <strain evidence="3">cv. SW 3</strain>
        <tissue evidence="2">Leaf</tissue>
    </source>
</reference>
<feature type="compositionally biased region" description="Basic and acidic residues" evidence="1">
    <location>
        <begin position="70"/>
        <end position="80"/>
    </location>
</feature>
<dbReference type="EMBL" id="SSTE01005702">
    <property type="protein sequence ID" value="KAA0060179.1"/>
    <property type="molecule type" value="Genomic_DNA"/>
</dbReference>